<gene>
    <name evidence="2" type="ORF">CGZ54_08385</name>
</gene>
<protein>
    <submittedName>
        <fullName evidence="2">Uncharacterized protein</fullName>
    </submittedName>
</protein>
<proteinExistence type="predicted"/>
<comment type="caution">
    <text evidence="2">The sequence shown here is derived from an EMBL/GenBank/DDBJ whole genome shotgun (WGS) entry which is preliminary data.</text>
</comment>
<keyword evidence="1" id="KW-0812">Transmembrane</keyword>
<evidence type="ECO:0000256" key="1">
    <source>
        <dbReference type="SAM" id="Phobius"/>
    </source>
</evidence>
<feature type="transmembrane region" description="Helical" evidence="1">
    <location>
        <begin position="97"/>
        <end position="118"/>
    </location>
</feature>
<name>A0AAP8KQ25_9ENTR</name>
<accession>A0AAP8KQ25</accession>
<dbReference type="AlphaFoldDB" id="A0AAP8KQ25"/>
<evidence type="ECO:0000313" key="2">
    <source>
        <dbReference type="EMBL" id="PJG40228.1"/>
    </source>
</evidence>
<keyword evidence="1" id="KW-1133">Transmembrane helix</keyword>
<sequence>MNEQANKILVDLLQKASNGIDAAVSFSQAQVPDVIHQLLVWSSVQSALCQAFGLLFLIGAMKLPVFARRARKNGEKWTAHDGKPNDRWFISSFSYDMCTLMAPIAGTIIGILMVALNFDWLKIWLAPKLYLIEYAASLVK</sequence>
<organism evidence="2 3">
    <name type="scientific">Enterobacter hormaechei</name>
    <dbReference type="NCBI Taxonomy" id="158836"/>
    <lineage>
        <taxon>Bacteria</taxon>
        <taxon>Pseudomonadati</taxon>
        <taxon>Pseudomonadota</taxon>
        <taxon>Gammaproteobacteria</taxon>
        <taxon>Enterobacterales</taxon>
        <taxon>Enterobacteriaceae</taxon>
        <taxon>Enterobacter</taxon>
        <taxon>Enterobacter cloacae complex</taxon>
    </lineage>
</organism>
<dbReference type="RefSeq" id="WP_045891237.1">
    <property type="nucleotide sequence ID" value="NZ_CP129250.1"/>
</dbReference>
<feature type="transmembrane region" description="Helical" evidence="1">
    <location>
        <begin position="38"/>
        <end position="61"/>
    </location>
</feature>
<evidence type="ECO:0000313" key="3">
    <source>
        <dbReference type="Proteomes" id="UP000231328"/>
    </source>
</evidence>
<reference evidence="2 3" key="1">
    <citation type="submission" date="2017-07" db="EMBL/GenBank/DDBJ databases">
        <title>Draft genome sequence of Enterobacter cloacae ST128, a clinical strain coproducing KPC-2 and NDM-1 carbapenemases.</title>
        <authorList>
            <person name="Li X."/>
        </authorList>
    </citation>
    <scope>NUCLEOTIDE SEQUENCE [LARGE SCALE GENOMIC DNA]</scope>
    <source>
        <strain evidence="2 3">HBY</strain>
    </source>
</reference>
<keyword evidence="1" id="KW-0472">Membrane</keyword>
<dbReference type="EMBL" id="NMVR01000011">
    <property type="protein sequence ID" value="PJG40228.1"/>
    <property type="molecule type" value="Genomic_DNA"/>
</dbReference>
<dbReference type="Proteomes" id="UP000231328">
    <property type="component" value="Unassembled WGS sequence"/>
</dbReference>